<proteinExistence type="predicted"/>
<dbReference type="EMBL" id="CP036276">
    <property type="protein sequence ID" value="QDU41989.1"/>
    <property type="molecule type" value="Genomic_DNA"/>
</dbReference>
<dbReference type="KEGG" id="sdyn:Mal52_04440"/>
<accession>A0A517ZHS4</accession>
<dbReference type="Proteomes" id="UP000319383">
    <property type="component" value="Chromosome"/>
</dbReference>
<evidence type="ECO:0000313" key="2">
    <source>
        <dbReference type="Proteomes" id="UP000319383"/>
    </source>
</evidence>
<gene>
    <name evidence="1" type="ORF">Mal52_04440</name>
</gene>
<sequence length="72" mass="7312">MAGSAETAASCAAGTPIAIGNRCHPMIVSSGAQKICAASVFRSVANENGRAQVLVAVREIGFKFTNSATKQS</sequence>
<reference evidence="1 2" key="1">
    <citation type="submission" date="2019-02" db="EMBL/GenBank/DDBJ databases">
        <title>Deep-cultivation of Planctomycetes and their phenomic and genomic characterization uncovers novel biology.</title>
        <authorList>
            <person name="Wiegand S."/>
            <person name="Jogler M."/>
            <person name="Boedeker C."/>
            <person name="Pinto D."/>
            <person name="Vollmers J."/>
            <person name="Rivas-Marin E."/>
            <person name="Kohn T."/>
            <person name="Peeters S.H."/>
            <person name="Heuer A."/>
            <person name="Rast P."/>
            <person name="Oberbeckmann S."/>
            <person name="Bunk B."/>
            <person name="Jeske O."/>
            <person name="Meyerdierks A."/>
            <person name="Storesund J.E."/>
            <person name="Kallscheuer N."/>
            <person name="Luecker S."/>
            <person name="Lage O.M."/>
            <person name="Pohl T."/>
            <person name="Merkel B.J."/>
            <person name="Hornburger P."/>
            <person name="Mueller R.-W."/>
            <person name="Bruemmer F."/>
            <person name="Labrenz M."/>
            <person name="Spormann A.M."/>
            <person name="Op den Camp H."/>
            <person name="Overmann J."/>
            <person name="Amann R."/>
            <person name="Jetten M.S.M."/>
            <person name="Mascher T."/>
            <person name="Medema M.H."/>
            <person name="Devos D.P."/>
            <person name="Kaster A.-K."/>
            <person name="Ovreas L."/>
            <person name="Rohde M."/>
            <person name="Galperin M.Y."/>
            <person name="Jogler C."/>
        </authorList>
    </citation>
    <scope>NUCLEOTIDE SEQUENCE [LARGE SCALE GENOMIC DNA]</scope>
    <source>
        <strain evidence="1 2">Mal52</strain>
    </source>
</reference>
<evidence type="ECO:0000313" key="1">
    <source>
        <dbReference type="EMBL" id="QDU41989.1"/>
    </source>
</evidence>
<dbReference type="AlphaFoldDB" id="A0A517ZHS4"/>
<organism evidence="1 2">
    <name type="scientific">Symmachiella dynata</name>
    <dbReference type="NCBI Taxonomy" id="2527995"/>
    <lineage>
        <taxon>Bacteria</taxon>
        <taxon>Pseudomonadati</taxon>
        <taxon>Planctomycetota</taxon>
        <taxon>Planctomycetia</taxon>
        <taxon>Planctomycetales</taxon>
        <taxon>Planctomycetaceae</taxon>
        <taxon>Symmachiella</taxon>
    </lineage>
</organism>
<name>A0A517ZHS4_9PLAN</name>
<keyword evidence="2" id="KW-1185">Reference proteome</keyword>
<protein>
    <submittedName>
        <fullName evidence="1">Uncharacterized protein</fullName>
    </submittedName>
</protein>